<dbReference type="AlphaFoldDB" id="A0A367LTH1"/>
<feature type="non-terminal residue" evidence="1">
    <location>
        <position position="72"/>
    </location>
</feature>
<comment type="caution">
    <text evidence="1">The sequence shown here is derived from an EMBL/GenBank/DDBJ whole genome shotgun (WGS) entry which is preliminary data.</text>
</comment>
<organism evidence="1 2">
    <name type="scientific">Pseudomonas aeruginosa</name>
    <dbReference type="NCBI Taxonomy" id="287"/>
    <lineage>
        <taxon>Bacteria</taxon>
        <taxon>Pseudomonadati</taxon>
        <taxon>Pseudomonadota</taxon>
        <taxon>Gammaproteobacteria</taxon>
        <taxon>Pseudomonadales</taxon>
        <taxon>Pseudomonadaceae</taxon>
        <taxon>Pseudomonas</taxon>
    </lineage>
</organism>
<reference evidence="1 2" key="1">
    <citation type="submission" date="2018-07" db="EMBL/GenBank/DDBJ databases">
        <title>Mechanisms of high-level aminoglycoside resistance among Gram-negative pathogens in Brazil.</title>
        <authorList>
            <person name="Ballaben A.S."/>
            <person name="Darini A.L.C."/>
            <person name="Doi Y."/>
        </authorList>
    </citation>
    <scope>NUCLEOTIDE SEQUENCE [LARGE SCALE GENOMIC DNA]</scope>
    <source>
        <strain evidence="1 2">B2-305</strain>
    </source>
</reference>
<name>A0A367LTH1_PSEAI</name>
<accession>A0A367LTH1</accession>
<gene>
    <name evidence="1" type="ORF">DT376_45985</name>
</gene>
<feature type="non-terminal residue" evidence="1">
    <location>
        <position position="1"/>
    </location>
</feature>
<sequence>QTAMCYMLARYVVARNFYLTEEDVECFAPRYRPYHEHRIREIRQDKKHLQWDELHRTKRVRPVRDQVIGDMR</sequence>
<dbReference type="EMBL" id="QORE01004320">
    <property type="protein sequence ID" value="RCI62460.1"/>
    <property type="molecule type" value="Genomic_DNA"/>
</dbReference>
<protein>
    <submittedName>
        <fullName evidence="1">Uncharacterized protein</fullName>
    </submittedName>
</protein>
<evidence type="ECO:0000313" key="1">
    <source>
        <dbReference type="EMBL" id="RCI62460.1"/>
    </source>
</evidence>
<dbReference type="Proteomes" id="UP000253594">
    <property type="component" value="Unassembled WGS sequence"/>
</dbReference>
<evidence type="ECO:0000313" key="2">
    <source>
        <dbReference type="Proteomes" id="UP000253594"/>
    </source>
</evidence>
<proteinExistence type="predicted"/>